<feature type="domain" description="4Fe-4S ferredoxin-type" evidence="1">
    <location>
        <begin position="5"/>
        <end position="33"/>
    </location>
</feature>
<proteinExistence type="predicted"/>
<accession>A0A7J0BKI1</accession>
<dbReference type="InterPro" id="IPR017896">
    <property type="entry name" value="4Fe4S_Fe-S-bd"/>
</dbReference>
<reference evidence="2 3" key="1">
    <citation type="submission" date="2020-05" db="EMBL/GenBank/DDBJ databases">
        <title>Draft genome sequence of Desulfovibrio sp. strain HN2T.</title>
        <authorList>
            <person name="Ueno A."/>
            <person name="Tamazawa S."/>
            <person name="Tamamura S."/>
            <person name="Murakami T."/>
            <person name="Kiyama T."/>
            <person name="Inomata H."/>
            <person name="Amano Y."/>
            <person name="Miyakawa K."/>
            <person name="Tamaki H."/>
            <person name="Naganuma T."/>
            <person name="Kaneko K."/>
        </authorList>
    </citation>
    <scope>NUCLEOTIDE SEQUENCE [LARGE SCALE GENOMIC DNA]</scope>
    <source>
        <strain evidence="2 3">HN2</strain>
    </source>
</reference>
<gene>
    <name evidence="2" type="ORF">DSM101010T_26480</name>
</gene>
<sequence length="65" mass="7241">MTEQKRFYILMGDCTGCGGCAELQPDYIGWEEGDSRPLLLSDVAPDAVIHELQAFCPEDCIECEQ</sequence>
<dbReference type="AlphaFoldDB" id="A0A7J0BKI1"/>
<dbReference type="RefSeq" id="WP_174405888.1">
    <property type="nucleotide sequence ID" value="NZ_BLVO01000013.1"/>
</dbReference>
<protein>
    <recommendedName>
        <fullName evidence="1">4Fe-4S ferredoxin-type domain-containing protein</fullName>
    </recommendedName>
</protein>
<dbReference type="EMBL" id="BLVO01000013">
    <property type="protein sequence ID" value="GFM34283.1"/>
    <property type="molecule type" value="Genomic_DNA"/>
</dbReference>
<name>A0A7J0BKI1_9BACT</name>
<keyword evidence="3" id="KW-1185">Reference proteome</keyword>
<dbReference type="Gene3D" id="3.30.70.20">
    <property type="match status" value="1"/>
</dbReference>
<evidence type="ECO:0000313" key="3">
    <source>
        <dbReference type="Proteomes" id="UP000503840"/>
    </source>
</evidence>
<dbReference type="Proteomes" id="UP000503840">
    <property type="component" value="Unassembled WGS sequence"/>
</dbReference>
<organism evidence="2 3">
    <name type="scientific">Desulfovibrio subterraneus</name>
    <dbReference type="NCBI Taxonomy" id="2718620"/>
    <lineage>
        <taxon>Bacteria</taxon>
        <taxon>Pseudomonadati</taxon>
        <taxon>Thermodesulfobacteriota</taxon>
        <taxon>Desulfovibrionia</taxon>
        <taxon>Desulfovibrionales</taxon>
        <taxon>Desulfovibrionaceae</taxon>
        <taxon>Desulfovibrio</taxon>
    </lineage>
</organism>
<dbReference type="SUPFAM" id="SSF54862">
    <property type="entry name" value="4Fe-4S ferredoxins"/>
    <property type="match status" value="1"/>
</dbReference>
<dbReference type="PROSITE" id="PS51379">
    <property type="entry name" value="4FE4S_FER_2"/>
    <property type="match status" value="1"/>
</dbReference>
<comment type="caution">
    <text evidence="2">The sequence shown here is derived from an EMBL/GenBank/DDBJ whole genome shotgun (WGS) entry which is preliminary data.</text>
</comment>
<evidence type="ECO:0000313" key="2">
    <source>
        <dbReference type="EMBL" id="GFM34283.1"/>
    </source>
</evidence>
<evidence type="ECO:0000259" key="1">
    <source>
        <dbReference type="PROSITE" id="PS51379"/>
    </source>
</evidence>